<sequence length="91" mass="10342">MEKMRQHPAFITQTESNTAFTMYRQAPCLLVIYFIRTTLSTFYSCFQSVTQSSNIVSVNDLMHILMFNLVRCGDLLLPVLANADQTDVTKG</sequence>
<comment type="caution">
    <text evidence="1">The sequence shown here is derived from an EMBL/GenBank/DDBJ whole genome shotgun (WGS) entry which is preliminary data.</text>
</comment>
<dbReference type="AlphaFoldDB" id="A0A418YFL5"/>
<evidence type="ECO:0000313" key="2">
    <source>
        <dbReference type="Proteomes" id="UP000283255"/>
    </source>
</evidence>
<reference evidence="1 2" key="1">
    <citation type="submission" date="2018-09" db="EMBL/GenBank/DDBJ databases">
        <authorList>
            <person name="Wang F."/>
        </authorList>
    </citation>
    <scope>NUCLEOTIDE SEQUENCE [LARGE SCALE GENOMIC DNA]</scope>
    <source>
        <strain evidence="1 2">PLHSC7-2</strain>
    </source>
</reference>
<protein>
    <submittedName>
        <fullName evidence="1">Uncharacterized protein</fullName>
    </submittedName>
</protein>
<dbReference type="Proteomes" id="UP000283255">
    <property type="component" value="Unassembled WGS sequence"/>
</dbReference>
<keyword evidence="2" id="KW-1185">Reference proteome</keyword>
<name>A0A418YFL5_9GAMM</name>
<organism evidence="1 2">
    <name type="scientific">Motilimonas pumila</name>
    <dbReference type="NCBI Taxonomy" id="2303987"/>
    <lineage>
        <taxon>Bacteria</taxon>
        <taxon>Pseudomonadati</taxon>
        <taxon>Pseudomonadota</taxon>
        <taxon>Gammaproteobacteria</taxon>
        <taxon>Alteromonadales</taxon>
        <taxon>Alteromonadales genera incertae sedis</taxon>
        <taxon>Motilimonas</taxon>
    </lineage>
</organism>
<evidence type="ECO:0000313" key="1">
    <source>
        <dbReference type="EMBL" id="RJG48172.1"/>
    </source>
</evidence>
<accession>A0A418YFL5</accession>
<proteinExistence type="predicted"/>
<dbReference type="RefSeq" id="WP_119910398.1">
    <property type="nucleotide sequence ID" value="NZ_QZCH01000009.1"/>
</dbReference>
<dbReference type="EMBL" id="QZCH01000009">
    <property type="protein sequence ID" value="RJG48172.1"/>
    <property type="molecule type" value="Genomic_DNA"/>
</dbReference>
<gene>
    <name evidence="1" type="ORF">D1Z90_08890</name>
</gene>
<reference evidence="1 2" key="2">
    <citation type="submission" date="2019-01" db="EMBL/GenBank/DDBJ databases">
        <title>Motilimonas pumilus sp. nov., isolated from the gut of sea cucumber (Apostichopus japonicus).</title>
        <authorList>
            <person name="Wang F.-Q."/>
            <person name="Ren L.-H."/>
            <person name="Lin Y.-W."/>
            <person name="Sun G.-H."/>
            <person name="Du Z.-J."/>
            <person name="Zhao J.-X."/>
            <person name="Liu X.-J."/>
            <person name="Liu L.-J."/>
        </authorList>
    </citation>
    <scope>NUCLEOTIDE SEQUENCE [LARGE SCALE GENOMIC DNA]</scope>
    <source>
        <strain evidence="1 2">PLHSC7-2</strain>
    </source>
</reference>